<evidence type="ECO:0008006" key="4">
    <source>
        <dbReference type="Google" id="ProtNLM"/>
    </source>
</evidence>
<feature type="transmembrane region" description="Helical" evidence="1">
    <location>
        <begin position="93"/>
        <end position="115"/>
    </location>
</feature>
<evidence type="ECO:0000313" key="3">
    <source>
        <dbReference type="Proteomes" id="UP001501758"/>
    </source>
</evidence>
<gene>
    <name evidence="2" type="ORF">GCM10009430_32190</name>
</gene>
<dbReference type="Proteomes" id="UP001501758">
    <property type="component" value="Unassembled WGS sequence"/>
</dbReference>
<keyword evidence="1" id="KW-0472">Membrane</keyword>
<proteinExistence type="predicted"/>
<keyword evidence="1" id="KW-1133">Transmembrane helix</keyword>
<reference evidence="3" key="1">
    <citation type="journal article" date="2019" name="Int. J. Syst. Evol. Microbiol.">
        <title>The Global Catalogue of Microorganisms (GCM) 10K type strain sequencing project: providing services to taxonomists for standard genome sequencing and annotation.</title>
        <authorList>
            <consortium name="The Broad Institute Genomics Platform"/>
            <consortium name="The Broad Institute Genome Sequencing Center for Infectious Disease"/>
            <person name="Wu L."/>
            <person name="Ma J."/>
        </authorList>
    </citation>
    <scope>NUCLEOTIDE SEQUENCE [LARGE SCALE GENOMIC DNA]</scope>
    <source>
        <strain evidence="3">JCM 15974</strain>
    </source>
</reference>
<dbReference type="EMBL" id="BAAAGE010000003">
    <property type="protein sequence ID" value="GAA0725878.1"/>
    <property type="molecule type" value="Genomic_DNA"/>
</dbReference>
<dbReference type="RefSeq" id="WP_343913291.1">
    <property type="nucleotide sequence ID" value="NZ_BAAAGE010000003.1"/>
</dbReference>
<feature type="transmembrane region" description="Helical" evidence="1">
    <location>
        <begin position="68"/>
        <end position="87"/>
    </location>
</feature>
<keyword evidence="3" id="KW-1185">Reference proteome</keyword>
<sequence length="125" mass="14287">MKSILNLGKWLFILPFAIFGFLHFGPTEFTIDYIPDYLPFKVFWIYFSGLCLIAFTLAAIFKKFDKLASVLSALELILFVLLIHIPKAIEGDFVQFIGIFRDTAMAGAALIYAKFVAIDDRYVKF</sequence>
<keyword evidence="1" id="KW-0812">Transmembrane</keyword>
<organism evidence="2 3">
    <name type="scientific">Aquimarina litoralis</name>
    <dbReference type="NCBI Taxonomy" id="584605"/>
    <lineage>
        <taxon>Bacteria</taxon>
        <taxon>Pseudomonadati</taxon>
        <taxon>Bacteroidota</taxon>
        <taxon>Flavobacteriia</taxon>
        <taxon>Flavobacteriales</taxon>
        <taxon>Flavobacteriaceae</taxon>
        <taxon>Aquimarina</taxon>
    </lineage>
</organism>
<comment type="caution">
    <text evidence="2">The sequence shown here is derived from an EMBL/GenBank/DDBJ whole genome shotgun (WGS) entry which is preliminary data.</text>
</comment>
<evidence type="ECO:0000256" key="1">
    <source>
        <dbReference type="SAM" id="Phobius"/>
    </source>
</evidence>
<evidence type="ECO:0000313" key="2">
    <source>
        <dbReference type="EMBL" id="GAA0725878.1"/>
    </source>
</evidence>
<feature type="transmembrane region" description="Helical" evidence="1">
    <location>
        <begin position="44"/>
        <end position="61"/>
    </location>
</feature>
<protein>
    <recommendedName>
        <fullName evidence="4">DoxX family protein</fullName>
    </recommendedName>
</protein>
<accession>A0ABP3UAD5</accession>
<name>A0ABP3UAD5_9FLAO</name>
<feature type="transmembrane region" description="Helical" evidence="1">
    <location>
        <begin position="7"/>
        <end position="24"/>
    </location>
</feature>